<dbReference type="Gene3D" id="3.40.50.10900">
    <property type="entry name" value="PAC-like subunit"/>
    <property type="match status" value="1"/>
</dbReference>
<keyword evidence="5" id="KW-0647">Proteasome</keyword>
<dbReference type="PANTHER" id="PTHR12970">
    <property type="entry name" value="PROTEASOME ASSEMBLY CHAPERONE 2"/>
    <property type="match status" value="1"/>
</dbReference>
<dbReference type="GO" id="GO:0043248">
    <property type="term" value="P:proteasome assembly"/>
    <property type="evidence" value="ECO:0007669"/>
    <property type="project" value="TreeGrafter"/>
</dbReference>
<comment type="caution">
    <text evidence="5">The sequence shown here is derived from an EMBL/GenBank/DDBJ whole genome shotgun (WGS) entry which is preliminary data.</text>
</comment>
<dbReference type="Proteomes" id="UP000283509">
    <property type="component" value="Unassembled WGS sequence"/>
</dbReference>
<dbReference type="InterPro" id="IPR016562">
    <property type="entry name" value="Proteasome_assmbl_chp_2_euk"/>
</dbReference>
<dbReference type="InterPro" id="IPR019151">
    <property type="entry name" value="Proteasome_assmbl_chaperone_2"/>
</dbReference>
<dbReference type="OrthoDB" id="10260712at2759"/>
<evidence type="ECO:0000256" key="4">
    <source>
        <dbReference type="PIRNR" id="PIRNR010044"/>
    </source>
</evidence>
<dbReference type="STRING" id="6689.A0A3R7MS28"/>
<dbReference type="GO" id="GO:0005829">
    <property type="term" value="C:cytosol"/>
    <property type="evidence" value="ECO:0007669"/>
    <property type="project" value="TreeGrafter"/>
</dbReference>
<organism evidence="5 6">
    <name type="scientific">Penaeus vannamei</name>
    <name type="common">Whiteleg shrimp</name>
    <name type="synonym">Litopenaeus vannamei</name>
    <dbReference type="NCBI Taxonomy" id="6689"/>
    <lineage>
        <taxon>Eukaryota</taxon>
        <taxon>Metazoa</taxon>
        <taxon>Ecdysozoa</taxon>
        <taxon>Arthropoda</taxon>
        <taxon>Crustacea</taxon>
        <taxon>Multicrustacea</taxon>
        <taxon>Malacostraca</taxon>
        <taxon>Eumalacostraca</taxon>
        <taxon>Eucarida</taxon>
        <taxon>Decapoda</taxon>
        <taxon>Dendrobranchiata</taxon>
        <taxon>Penaeoidea</taxon>
        <taxon>Penaeidae</taxon>
        <taxon>Penaeus</taxon>
    </lineage>
</organism>
<keyword evidence="6" id="KW-1185">Reference proteome</keyword>
<comment type="similarity">
    <text evidence="3 4">Belongs to the PSMG2 family.</text>
</comment>
<dbReference type="GO" id="GO:0005634">
    <property type="term" value="C:nucleus"/>
    <property type="evidence" value="ECO:0007669"/>
    <property type="project" value="TreeGrafter"/>
</dbReference>
<keyword evidence="2 4" id="KW-0143">Chaperone</keyword>
<dbReference type="SUPFAM" id="SSF159659">
    <property type="entry name" value="Cgl1923-like"/>
    <property type="match status" value="1"/>
</dbReference>
<evidence type="ECO:0000256" key="3">
    <source>
        <dbReference type="ARBA" id="ARBA00025745"/>
    </source>
</evidence>
<evidence type="ECO:0000256" key="2">
    <source>
        <dbReference type="ARBA" id="ARBA00023186"/>
    </source>
</evidence>
<dbReference type="InterPro" id="IPR038389">
    <property type="entry name" value="PSMG2_sf"/>
</dbReference>
<evidence type="ECO:0000256" key="1">
    <source>
        <dbReference type="ARBA" id="ARBA00019186"/>
    </source>
</evidence>
<dbReference type="PANTHER" id="PTHR12970:SF1">
    <property type="entry name" value="PROTEASOME ASSEMBLY CHAPERONE 2"/>
    <property type="match status" value="1"/>
</dbReference>
<accession>A0A3R7MS28</accession>
<dbReference type="AlphaFoldDB" id="A0A3R7MS28"/>
<comment type="function">
    <text evidence="4">Chaperone protein which promotes assembly of the 20S proteasome as part of a heterodimer with PSMG1.</text>
</comment>
<evidence type="ECO:0000313" key="6">
    <source>
        <dbReference type="Proteomes" id="UP000283509"/>
    </source>
</evidence>
<name>A0A3R7MS28_PENVA</name>
<dbReference type="Pfam" id="PF09754">
    <property type="entry name" value="PAC2"/>
    <property type="match status" value="1"/>
</dbReference>
<dbReference type="GO" id="GO:0000502">
    <property type="term" value="C:proteasome complex"/>
    <property type="evidence" value="ECO:0007669"/>
    <property type="project" value="UniProtKB-KW"/>
</dbReference>
<sequence>MIFLDKIDQKQLNGYTLVIPSVSVGNVGQLTIDLLISTLPTKKIGIVHHPAIHAMVGGDPYNPNSKEVTTSADLHLVEEHSIVILQIRAPLIKRERQKFLEELVAWCKNVGIKDVVMLSSCNAYERWDSQISGTQLRYYTSNVSESCVQMLRSVGAAELEERTDEFGKKQRFLSGAGFVQPFMDICELPVATLIKFVDEGDNRSDAYALATYLNAWRHLLKETNPSWKAPFSWKNMFGGPQPVGLC</sequence>
<dbReference type="EMBL" id="QCYY01000537">
    <property type="protein sequence ID" value="ROT84460.1"/>
    <property type="molecule type" value="Genomic_DNA"/>
</dbReference>
<reference evidence="5 6" key="1">
    <citation type="submission" date="2018-04" db="EMBL/GenBank/DDBJ databases">
        <authorList>
            <person name="Zhang X."/>
            <person name="Yuan J."/>
            <person name="Li F."/>
            <person name="Xiang J."/>
        </authorList>
    </citation>
    <scope>NUCLEOTIDE SEQUENCE [LARGE SCALE GENOMIC DNA]</scope>
    <source>
        <tissue evidence="5">Muscle</tissue>
    </source>
</reference>
<evidence type="ECO:0000313" key="5">
    <source>
        <dbReference type="EMBL" id="ROT84460.1"/>
    </source>
</evidence>
<comment type="subunit">
    <text evidence="4">Forms a heterodimer with PSMG1.</text>
</comment>
<reference evidence="5 6" key="2">
    <citation type="submission" date="2019-01" db="EMBL/GenBank/DDBJ databases">
        <title>The decoding of complex shrimp genome reveals the adaptation for benthos swimmer, frequently molting mechanism and breeding impact on genome.</title>
        <authorList>
            <person name="Sun Y."/>
            <person name="Gao Y."/>
            <person name="Yu Y."/>
        </authorList>
    </citation>
    <scope>NUCLEOTIDE SEQUENCE [LARGE SCALE GENOMIC DNA]</scope>
    <source>
        <tissue evidence="5">Muscle</tissue>
    </source>
</reference>
<gene>
    <name evidence="5" type="ORF">C7M84_022358</name>
</gene>
<dbReference type="PIRSF" id="PIRSF010044">
    <property type="entry name" value="UCP010044"/>
    <property type="match status" value="1"/>
</dbReference>
<protein>
    <recommendedName>
        <fullName evidence="1 4">Proteasome assembly chaperone 2</fullName>
    </recommendedName>
</protein>
<proteinExistence type="inferred from homology"/>